<dbReference type="SUPFAM" id="SSF81345">
    <property type="entry name" value="ABC transporter involved in vitamin B12 uptake, BtuC"/>
    <property type="match status" value="1"/>
</dbReference>
<dbReference type="PANTHER" id="PTHR30472:SF1">
    <property type="entry name" value="FE(3+) DICITRATE TRANSPORT SYSTEM PERMEASE PROTEIN FECC-RELATED"/>
    <property type="match status" value="1"/>
</dbReference>
<evidence type="ECO:0000256" key="8">
    <source>
        <dbReference type="SAM" id="Phobius"/>
    </source>
</evidence>
<dbReference type="RefSeq" id="WP_209895119.1">
    <property type="nucleotide sequence ID" value="NZ_JAGGMR010000001.1"/>
</dbReference>
<evidence type="ECO:0000256" key="3">
    <source>
        <dbReference type="ARBA" id="ARBA00022448"/>
    </source>
</evidence>
<dbReference type="InterPro" id="IPR037294">
    <property type="entry name" value="ABC_BtuC-like"/>
</dbReference>
<keyword evidence="7 8" id="KW-0472">Membrane</keyword>
<evidence type="ECO:0000313" key="10">
    <source>
        <dbReference type="Proteomes" id="UP001519325"/>
    </source>
</evidence>
<protein>
    <submittedName>
        <fullName evidence="9">Iron complex transport system permease protein</fullName>
    </submittedName>
</protein>
<comment type="caution">
    <text evidence="9">The sequence shown here is derived from an EMBL/GenBank/DDBJ whole genome shotgun (WGS) entry which is preliminary data.</text>
</comment>
<proteinExistence type="inferred from homology"/>
<keyword evidence="10" id="KW-1185">Reference proteome</keyword>
<evidence type="ECO:0000313" key="9">
    <source>
        <dbReference type="EMBL" id="MBP2192354.1"/>
    </source>
</evidence>
<dbReference type="EMBL" id="JAGGMR010000001">
    <property type="protein sequence ID" value="MBP2192354.1"/>
    <property type="molecule type" value="Genomic_DNA"/>
</dbReference>
<keyword evidence="4" id="KW-1003">Cell membrane</keyword>
<evidence type="ECO:0000256" key="6">
    <source>
        <dbReference type="ARBA" id="ARBA00022989"/>
    </source>
</evidence>
<comment type="subcellular location">
    <subcellularLocation>
        <location evidence="1">Cell membrane</location>
        <topology evidence="1">Multi-pass membrane protein</topology>
    </subcellularLocation>
</comment>
<dbReference type="PANTHER" id="PTHR30472">
    <property type="entry name" value="FERRIC ENTEROBACTIN TRANSPORT SYSTEM PERMEASE PROTEIN"/>
    <property type="match status" value="1"/>
</dbReference>
<reference evidence="9 10" key="1">
    <citation type="submission" date="2021-03" db="EMBL/GenBank/DDBJ databases">
        <title>Sequencing the genomes of 1000 actinobacteria strains.</title>
        <authorList>
            <person name="Klenk H.-P."/>
        </authorList>
    </citation>
    <scope>NUCLEOTIDE SEQUENCE [LARGE SCALE GENOMIC DNA]</scope>
    <source>
        <strain evidence="9 10">DSM 45516</strain>
    </source>
</reference>
<evidence type="ECO:0000256" key="1">
    <source>
        <dbReference type="ARBA" id="ARBA00004651"/>
    </source>
</evidence>
<feature type="transmembrane region" description="Helical" evidence="8">
    <location>
        <begin position="77"/>
        <end position="94"/>
    </location>
</feature>
<accession>A0ABS4QMU7</accession>
<organism evidence="9 10">
    <name type="scientific">Nocardia goodfellowii</name>
    <dbReference type="NCBI Taxonomy" id="882446"/>
    <lineage>
        <taxon>Bacteria</taxon>
        <taxon>Bacillati</taxon>
        <taxon>Actinomycetota</taxon>
        <taxon>Actinomycetes</taxon>
        <taxon>Mycobacteriales</taxon>
        <taxon>Nocardiaceae</taxon>
        <taxon>Nocardia</taxon>
    </lineage>
</organism>
<dbReference type="Pfam" id="PF01032">
    <property type="entry name" value="FecCD"/>
    <property type="match status" value="1"/>
</dbReference>
<feature type="transmembrane region" description="Helical" evidence="8">
    <location>
        <begin position="106"/>
        <end position="127"/>
    </location>
</feature>
<feature type="transmembrane region" description="Helical" evidence="8">
    <location>
        <begin position="164"/>
        <end position="188"/>
    </location>
</feature>
<keyword evidence="6 8" id="KW-1133">Transmembrane helix</keyword>
<keyword evidence="5 8" id="KW-0812">Transmembrane</keyword>
<evidence type="ECO:0000256" key="5">
    <source>
        <dbReference type="ARBA" id="ARBA00022692"/>
    </source>
</evidence>
<dbReference type="Gene3D" id="1.10.3470.10">
    <property type="entry name" value="ABC transporter involved in vitamin B12 uptake, BtuC"/>
    <property type="match status" value="1"/>
</dbReference>
<dbReference type="Proteomes" id="UP001519325">
    <property type="component" value="Unassembled WGS sequence"/>
</dbReference>
<dbReference type="InterPro" id="IPR000522">
    <property type="entry name" value="ABC_transptr_permease_BtuC"/>
</dbReference>
<dbReference type="CDD" id="cd06550">
    <property type="entry name" value="TM_ABC_iron-siderophores_like"/>
    <property type="match status" value="1"/>
</dbReference>
<evidence type="ECO:0000256" key="2">
    <source>
        <dbReference type="ARBA" id="ARBA00007935"/>
    </source>
</evidence>
<feature type="transmembrane region" description="Helical" evidence="8">
    <location>
        <begin position="133"/>
        <end position="152"/>
    </location>
</feature>
<feature type="transmembrane region" description="Helical" evidence="8">
    <location>
        <begin position="253"/>
        <end position="279"/>
    </location>
</feature>
<comment type="similarity">
    <text evidence="2">Belongs to the binding-protein-dependent transport system permease family. FecCD subfamily.</text>
</comment>
<keyword evidence="3" id="KW-0813">Transport</keyword>
<feature type="transmembrane region" description="Helical" evidence="8">
    <location>
        <begin position="324"/>
        <end position="341"/>
    </location>
</feature>
<feature type="transmembrane region" description="Helical" evidence="8">
    <location>
        <begin position="291"/>
        <end position="312"/>
    </location>
</feature>
<feature type="transmembrane region" description="Helical" evidence="8">
    <location>
        <begin position="208"/>
        <end position="233"/>
    </location>
</feature>
<evidence type="ECO:0000256" key="7">
    <source>
        <dbReference type="ARBA" id="ARBA00023136"/>
    </source>
</evidence>
<evidence type="ECO:0000256" key="4">
    <source>
        <dbReference type="ARBA" id="ARBA00022475"/>
    </source>
</evidence>
<gene>
    <name evidence="9" type="ORF">BJ987_005255</name>
</gene>
<sequence>MTLLGTIRRRRRIGLLLSAALLCLAALASIAVGTRSLSPATVYDAVHTALTCASGPFECPARSTAEEIVRGLRLPRTALALVCGLALGITGALIQGYTRNPLSDAGLLGLNSGAAFLAALSVYLFSFTAPRQYIGFAFAGTLLAGLVVFGASSLGGGKASPLSLVLAGAAVAAFLQAMTNAVVLLDPAALDTYRFWVVGTVAGRDAQVFWQVLPFLMIGSVLAVAAAPGLNLLTLGDEVARGLGVHIGRSRALGLAAIVLLCGAATAAIGPIVFLGLIVPHLARVLTGPDYRWLIPCSGLLGGLLLLVADIAGRVVNRPGELEVGVMLAAIGAPFFIAHVRRRKLVSL</sequence>
<name>A0ABS4QMU7_9NOCA</name>